<dbReference type="RefSeq" id="WP_140048853.1">
    <property type="nucleotide sequence ID" value="NZ_FXWK01000001.1"/>
</dbReference>
<feature type="domain" description="DUF5801" evidence="4">
    <location>
        <begin position="2020"/>
        <end position="2185"/>
    </location>
</feature>
<evidence type="ECO:0000259" key="2">
    <source>
        <dbReference type="Pfam" id="PF04862"/>
    </source>
</evidence>
<feature type="domain" description="DUF5801" evidence="4">
    <location>
        <begin position="945"/>
        <end position="1119"/>
    </location>
</feature>
<evidence type="ECO:0000259" key="3">
    <source>
        <dbReference type="Pfam" id="PF17803"/>
    </source>
</evidence>
<dbReference type="Pfam" id="PF17803">
    <property type="entry name" value="Cadherin_4"/>
    <property type="match status" value="1"/>
</dbReference>
<dbReference type="PROSITE" id="PS00330">
    <property type="entry name" value="HEMOLYSIN_CALCIUM"/>
    <property type="match status" value="2"/>
</dbReference>
<dbReference type="PRINTS" id="PR00313">
    <property type="entry name" value="CABNDNGRPT"/>
</dbReference>
<dbReference type="Proteomes" id="UP000194474">
    <property type="component" value="Unassembled WGS sequence"/>
</dbReference>
<dbReference type="SUPFAM" id="SSF49785">
    <property type="entry name" value="Galactose-binding domain-like"/>
    <property type="match status" value="1"/>
</dbReference>
<feature type="domain" description="DUF5801" evidence="4">
    <location>
        <begin position="2449"/>
        <end position="2527"/>
    </location>
</feature>
<dbReference type="NCBIfam" id="TIGR03661">
    <property type="entry name" value="T1SS_VCA0849"/>
    <property type="match status" value="1"/>
</dbReference>
<feature type="domain" description="RapA2 cadherin-like" evidence="3">
    <location>
        <begin position="2923"/>
        <end position="2991"/>
    </location>
</feature>
<dbReference type="InterPro" id="IPR019960">
    <property type="entry name" value="T1SS_VCA0849"/>
</dbReference>
<organism evidence="5 6">
    <name type="scientific">Devosia lucknowensis</name>
    <dbReference type="NCBI Taxonomy" id="1096929"/>
    <lineage>
        <taxon>Bacteria</taxon>
        <taxon>Pseudomonadati</taxon>
        <taxon>Pseudomonadota</taxon>
        <taxon>Alphaproteobacteria</taxon>
        <taxon>Hyphomicrobiales</taxon>
        <taxon>Devosiaceae</taxon>
        <taxon>Devosia</taxon>
    </lineage>
</organism>
<dbReference type="Gene3D" id="2.60.120.260">
    <property type="entry name" value="Galactose-binding domain-like"/>
    <property type="match status" value="1"/>
</dbReference>
<dbReference type="NCBIfam" id="TIGR01965">
    <property type="entry name" value="VCBS_repeat"/>
    <property type="match status" value="3"/>
</dbReference>
<dbReference type="SUPFAM" id="SSF51120">
    <property type="entry name" value="beta-Roll"/>
    <property type="match status" value="1"/>
</dbReference>
<dbReference type="NCBIfam" id="NF038131">
    <property type="entry name" value="choice_anch_K"/>
    <property type="match status" value="1"/>
</dbReference>
<dbReference type="InterPro" id="IPR047995">
    <property type="entry name" value="Choice_anch_K"/>
</dbReference>
<feature type="domain" description="DUF642" evidence="2">
    <location>
        <begin position="2210"/>
        <end position="2369"/>
    </location>
</feature>
<feature type="compositionally biased region" description="Low complexity" evidence="1">
    <location>
        <begin position="4363"/>
        <end position="4372"/>
    </location>
</feature>
<dbReference type="InterPro" id="IPR018511">
    <property type="entry name" value="Hemolysin-typ_Ca-bd_CS"/>
</dbReference>
<dbReference type="InterPro" id="IPR001343">
    <property type="entry name" value="Hemolysn_Ca-bd"/>
</dbReference>
<dbReference type="InterPro" id="IPR011049">
    <property type="entry name" value="Serralysin-like_metalloprot_C"/>
</dbReference>
<evidence type="ECO:0000313" key="6">
    <source>
        <dbReference type="Proteomes" id="UP000194474"/>
    </source>
</evidence>
<dbReference type="InterPro" id="IPR043824">
    <property type="entry name" value="DUF5801"/>
</dbReference>
<feature type="region of interest" description="Disordered" evidence="1">
    <location>
        <begin position="4363"/>
        <end position="4393"/>
    </location>
</feature>
<feature type="domain" description="DUF5801" evidence="4">
    <location>
        <begin position="1673"/>
        <end position="1832"/>
    </location>
</feature>
<dbReference type="InterPro" id="IPR013783">
    <property type="entry name" value="Ig-like_fold"/>
</dbReference>
<dbReference type="Pfam" id="PF00353">
    <property type="entry name" value="HemolysinCabind"/>
    <property type="match status" value="1"/>
</dbReference>
<dbReference type="InterPro" id="IPR040853">
    <property type="entry name" value="RapA2_cadherin-like"/>
</dbReference>
<feature type="region of interest" description="Disordered" evidence="1">
    <location>
        <begin position="3066"/>
        <end position="3085"/>
    </location>
</feature>
<proteinExistence type="predicted"/>
<feature type="domain" description="DUF5801" evidence="4">
    <location>
        <begin position="1153"/>
        <end position="1311"/>
    </location>
</feature>
<dbReference type="Gene3D" id="2.60.40.10">
    <property type="entry name" value="Immunoglobulins"/>
    <property type="match status" value="1"/>
</dbReference>
<dbReference type="GO" id="GO:0005509">
    <property type="term" value="F:calcium ion binding"/>
    <property type="evidence" value="ECO:0007669"/>
    <property type="project" value="InterPro"/>
</dbReference>
<evidence type="ECO:0000256" key="1">
    <source>
        <dbReference type="SAM" id="MobiDB-lite"/>
    </source>
</evidence>
<evidence type="ECO:0000259" key="4">
    <source>
        <dbReference type="Pfam" id="PF19116"/>
    </source>
</evidence>
<dbReference type="InterPro" id="IPR038081">
    <property type="entry name" value="CalX-like_sf"/>
</dbReference>
<dbReference type="EMBL" id="FXWK01000001">
    <property type="protein sequence ID" value="SMQ60375.1"/>
    <property type="molecule type" value="Genomic_DNA"/>
</dbReference>
<feature type="domain" description="DUF5801" evidence="4">
    <location>
        <begin position="1517"/>
        <end position="1640"/>
    </location>
</feature>
<protein>
    <submittedName>
        <fullName evidence="5">Type I secretion C-terminal target domain (VC_A0849 subclass)</fullName>
    </submittedName>
</protein>
<accession>A0A1Y6ECW5</accession>
<name>A0A1Y6ECW5_9HYPH</name>
<dbReference type="InterPro" id="IPR010221">
    <property type="entry name" value="VCBS_dom"/>
</dbReference>
<dbReference type="Pfam" id="PF17963">
    <property type="entry name" value="Big_9"/>
    <property type="match status" value="4"/>
</dbReference>
<dbReference type="InterPro" id="IPR006946">
    <property type="entry name" value="DGR2-like_dom"/>
</dbReference>
<keyword evidence="6" id="KW-1185">Reference proteome</keyword>
<dbReference type="Pfam" id="PF19116">
    <property type="entry name" value="DUF5801"/>
    <property type="match status" value="6"/>
</dbReference>
<reference evidence="6" key="1">
    <citation type="submission" date="2017-04" db="EMBL/GenBank/DDBJ databases">
        <authorList>
            <person name="Varghese N."/>
            <person name="Submissions S."/>
        </authorList>
    </citation>
    <scope>NUCLEOTIDE SEQUENCE [LARGE SCALE GENOMIC DNA]</scope>
</reference>
<dbReference type="OrthoDB" id="8143322at2"/>
<dbReference type="Pfam" id="PF04862">
    <property type="entry name" value="DUF642"/>
    <property type="match status" value="1"/>
</dbReference>
<dbReference type="InterPro" id="IPR008979">
    <property type="entry name" value="Galactose-bd-like_sf"/>
</dbReference>
<dbReference type="SUPFAM" id="SSF141072">
    <property type="entry name" value="CalX-like"/>
    <property type="match status" value="1"/>
</dbReference>
<gene>
    <name evidence="5" type="ORF">SAMN06295905_0368</name>
</gene>
<sequence length="4549" mass="469315">MVENIRNSELNLVDGREGLGEVTLVAQAETPATDAPAPAPAEQGAETRVVVEIQDQVILRLPADASVDQPRVNGTDLEFVQADGSVIVVPNGAITGLTIFIGDVEIPPQTVAALFEANGIQAAAGPAGAGAQSSGGNFEVPVGGIGDAFAIGSLLDPTELSFSAPQQRDLLPGNLPPRFAFGSYAFNISEEGLAFGLADDNPLGLDTTDSTFYVIDLGASDPDRNPLSFTLSAPTEGLTSNGVAIEWQGVGSNHMYGTVNGATVIDITISGGSGFLIVNLLQPLDHSGINIEDVLQLGFVVTANDGRGGTATATITIGIEDDSPRLDQQESVGVDEDGLPNGVGNWWSDGDNPGKATSATGSLGILWGADNGDIDDTFNEDGSFAQDGGGRSVYFSAADIQAFLDSYGNLTSGGNPLVFTITSTTITASLAFGDGEGEGQSSQPIFKISLSDDGEGAYMFQLFGPLDHAPRGGQPGEGNEGGEGGGEEVILLRIEGEGEGDGESYEDDIVLNVGFTAKDADGDTIGGTFTVTIDDDLPVIRYNGNHDYVRIVDEDDIATKLSLGTSPNDGNADGSYTENPYNNETGPAIIYGSLSGVVNFGADGFGKYAINSGAADKFEAYGLSSQGAALSYQSGSDGAWATFTATAGGRTVFEFRINPADGKYEFRLFDQLDHDRPGDDWYDAPTSADQNFDLQDGSPFWDVLGLDFGSIVRAYDGDGDYVDLVGQLTIKVRDDVPELIKGRHETQIVDEQEIRTDWSTGTRPDGYPDNANDGNNSYTTVDGGAARVTGSLAHLVRSGADEALKFSFVDEAQVRSTLESLGLKSAGGVLSFDVQDGNVLWGFVNKDGPGSVYNEGQDRPVFKLTIQPDGKYTFDLIDQLDHDWADGENFDLQDKIAGELSSIDFGSVIKATDHDGDSVVLKDAFSIRIKDDVPEVKAGLGQASLSVDETRGTQSDADDTTSDAVKGLFAGVSNKGTDTDMNLGPQFATQGGVVTANVTPGADDVVSVSWSLAINGDNGKVFSGLRTTNGDKIFLSLEDGLVIGRVDQNNTGLGHPSEPAAFAIHIGANGTLSMVQYMSIQHATGDHDESAALIGNAIKAVVTVTDFDGDKDVDSVSIGNAISFQDDGPKVVRFEAKDGVRLVLDESVGTTGSTQDEGGRQNNDETLFGAADKAIGYARVAGADLFHETIDAGADGLKSKVYTLMLSGAAQNGKVYSDLTDTASGQKIILKQVGATIEGVTEFGGVRVFTVSVGADGTVSVNQFRAIKHNDNQDHDENGSDAEKIASGKLSLNLTVTDGDGDKHGGSFDLGQIIRFEDDGPSVGNNALISLEDDDLWGGIEGGTGDDIAPLNTTGFLAHEYGSDGAGSVLLVKPDALPDGFGYNLYNGDKTLIITQGGEPVIKIEITNTVTGAYKVTQLAAIDHPYGQDENNVEFSLKYKVTDGDGDTAIGTFKINVDDDSPVADIDLNYGGKLVLDESLGGSGNENDERDATWSDRTRDPYASQQLIGFAKGGEGSLFTLNNEMGADRPGSVTFALKLSAGATGLIDAQTNSAVLLKMVGTSVVGYFVSGGNDIPVFSISVDANDGDVRVFQYRALEHNDSTDHDEANSPEVLAYNLVKLEVTVTDHDGDSDSDSIDLGGRIKFEDDGPSVGIVAKSSAAIVLDESVGTTGSVQDEGGRQNNDETLEGAAQGAIGFGKIAAADLFTVAVDAGTDGLASQVYTLVIDNERSGLFDTATKSQIKLSCEDGVVVGKSEIGGHTVFTIAVAADGSVTVNQFRAIVHDDKTDHDEHNDANDGNLATGIENLAGKISLKVTVTDGDGDKASDSINLGKLISFEDDGPSISVAPVSGLSNGLFFDGFTANNNQWGQGSGYTSGTAGNWTITSSSNGGTYSTELQRVGDGYRGANSPTNSVMVDMEASPGNVAISQQINGLVANEVYRLSFEIGEASDAVAGSAKLEVFWNGVSVGTWDPNGGDMQTIVLNLVAQAGPNTLTFQEIGTSGDNTGTFLANVQINDLIIIDESASIQADSDEVAAAAVQNLFSGLVVGIDLNMQAQYAQGTGAVVASSVDYGADGKGAELAYAFSIVAGATTLKTTEGQVISLTLDGEGRVVGIYDDAGTSKVAFALHIGSGTGVVTVAQFVSLEHPVGGSSHDEGLYLPPGSVRVSVTATDGDGDKATASSDITQLIRFEDDGPSITGITADKFGAELIQNGSFENPANVPGGWQLFTSIEGWNSNGGVPFEIQSNGAGGLSGANGTANLVELDSDQDSGKTATNSTIAQTITTVAGQTYSLTFHYAARPGHAADNGMTVTVNGQSVFVLDPDADKGNGWQAVTVTFTATSASTTIAFTGTGTADEYGILLDEVSVKQVLNGLDDDSQLHGIAGGPGDDANGNIATGKINFDAGADGLKSIVATGVAGLKAILVGENGIGTQYDVAQTWEPNGKGGMLVGTIDTNGAAEGGVIQVYTLAIDASGNYTLTILRPLVHPITDNPATADIETAFEDNLDLNFGFTITDGDGDTISGELKFNVDDDTPVFGGDGIANAQVNALNSAVSGALNIAFGADGQHATNGLRITGWPQIDGIDATLSENGRMLVGKVGNTVVYELTLNSNGTYSFVQKAPIGLDTTVLHDTSLQGGFGPTATKDFGSFMLEGISGPLNGSGQGVGVANNGIENGEKLAVVFDDAMTSAKIGVDHIGNGTMRIDWVAKDANGQTVGSGSTATFNADGTLNIQNAAAFVRLELTGVWVSGPNANSTQFRIDSIGGTAQNAIDIDALTFEVSAKDGDGDRVSDTFTVALESNTAPTISLGTNDNEVLESGLSGGSTAGTGHTATGTFTIGDQDGLGDVVNVTVNGQTAQLNALVGKVFTSQLGEFKVTSYNATTGVAEYIYTLTKVTTDVDGIAETDSFDLTVSDGTLSSAPATITIEIVDDKPTANNDATSISEDGTSVSGNVLNNDVGGADGGKTVITAGSVSGAYGTLQLNADGTYTYTLKTDATTKATLQSLVPGQTLVEEFQYTMQDADGDPSSAQLTVTINGENDGVSITNLTPGANGGDAIVDEDDLLASRGNGESEGSDTSKQPTTVDGDFTVSAPDGIASLAIGGQAVITNGVFTSATITSALGNTLKVTGYDASTGVVTYKYTLNDNEAHPTGAGENLLFDDFSVVLKDDNNDTVSTTLSVKIVDDVPLANADVASVVEGGTVSGNVLTDGTPDIFGADGAATAGGVLGVATGSDTGVTANGNLGGTGIVGTYGQLTLNADGSYSYKANPNSVMPAGAVDHFVYSIMDADGDISTTTLTINVADSGLAAANEDVSVNEAALPTGSNPALSETISGNLSDNVTGGSGAKTFALDGNGAGSNGNLTLNSDGTWHYTLTSPVTTTPNANDGTQKANNVETFTYTVTDAYGNTAQNTITIDIIDDVPVANKDANTLTVYVDDLAVANVIAEWTGLSGGTSVKYYDRDGDGKNDEVRWGGGGQQSGYGFVDNSPASLNDLLTDKLFSLGKFTHYNQTIDAGTSISGATLKVNFTVLINGVPRIVGPITLTFAHNETPNDSSDPWVNADIVSISSTTSTITIDGQDYTLDVRGFTNQQGEVVNSVKTLEGQANNFDLMVRLVSSASADHKVTGDVLANDLAGADGGLAVIGVKFGANSDTNPANGFAVNGTYGKLVLNADGTYTYTLTADGASLPANASETFTYSVRDGDGDIKAADLVIKLNSQPSQVLSIAGVDTTVEEGDYAVFKLGFSTAITETIALDLSVLHGTTVSADIGGYQLSLDNGANWTSVSGSGITIPSGTNANHVLVRVATVDDAHVENDESFVLKAAVTSGNTWNSSVSGSATILDNDNFAPVAGADNIITNAGIGNAFKVPEWALLLNDTDANGDLLGISGTSGLNGLTASLTTNPGSVTINSNSPSGSFDYEVTDGKLVSNGHTSVTQDILGAIDGTDGDDIIIAGAWTGKQTSILTFASSYDVGDKVSITVDGRTFTHTVAVNKQTGEHVYDALRTAKDGNVTLESALSAKGVSWPADLSNNSAVWTSADGHSFEVATNIDNVSALPWKYEIDFHDNPNKFDSAIESISIWINGNKYEQRYTSGLSNDQRFDSAAENLVSHLAGKGFEVSYESGSNKFTVFSATPFSSISGSSTSNNADSATVYTTNGTSVVGQPSPGLITYTGTPQVTTVGFNPGGYDVGDVVSITVDGVTYNHTVAANRTSALEVFNALKAVGVGGVTLANSLSGKGVMWGNLAGNSVTLTSYPGVSFAITTAIVNAVTTLPWKYEVDFQNSPSNFGYFLDTDYSERIFITIGDTTYSATYSNLFAGHDDRFDNAAARLVSTLNGVSGISASYNSSSNTFHIESTTARTITATSTSSDTAGDVKTTQEGGVLPPQPAPSATTVTEAKQGDTLLGNGGNDVLLGDAGNDFLSGGSGDDILIGGLGSDTMHGGTGADTFVIGSDSGTNGIKDIIADYSRAEGDVVDLSTLLDGAITNDTNIGNYVRIVDSGTDATVQVDLNGSTGGENWVDVATLNNHGTVGTQIDIKIDTDDFTIKVI</sequence>
<evidence type="ECO:0000313" key="5">
    <source>
        <dbReference type="EMBL" id="SMQ60375.1"/>
    </source>
</evidence>